<comment type="caution">
    <text evidence="1">The sequence shown here is derived from an EMBL/GenBank/DDBJ whole genome shotgun (WGS) entry which is preliminary data.</text>
</comment>
<name>A0A4R1N4E2_9RHOB</name>
<dbReference type="Gene3D" id="3.40.630.40">
    <property type="entry name" value="Zn-dependent exopeptidases"/>
    <property type="match status" value="1"/>
</dbReference>
<sequence length="245" mass="27213">MTPFTIYGADRPSRFLITVDHASNHVPEDINGGDLGIGADNMSRHIAFDVGAKETSLHLGELLDAPVICSNFSRLVIDPNRGMDDPTLVMRLYDGTIIPANRHVDDAEVARRVKTLYQPYHDALESLAAARDNVIVLAMHSFSPKLNGRAPRPWEVAVLYSRTYQDYSHALLKRLRRESDLTVGENEPYDGHLPGDSIDQHALRQGRLNTLIELRNDEIADAKGQKAWAERLAPILTDALAESGQ</sequence>
<dbReference type="InterPro" id="IPR007709">
    <property type="entry name" value="N-FG_amidohydro"/>
</dbReference>
<evidence type="ECO:0000313" key="1">
    <source>
        <dbReference type="EMBL" id="TCL00575.1"/>
    </source>
</evidence>
<dbReference type="EMBL" id="SMGR01000003">
    <property type="protein sequence ID" value="TCL00575.1"/>
    <property type="molecule type" value="Genomic_DNA"/>
</dbReference>
<dbReference type="PIRSF" id="PIRSF029730">
    <property type="entry name" value="UCP029730"/>
    <property type="match status" value="1"/>
</dbReference>
<keyword evidence="1" id="KW-0378">Hydrolase</keyword>
<keyword evidence="2" id="KW-1185">Reference proteome</keyword>
<dbReference type="Proteomes" id="UP000295673">
    <property type="component" value="Unassembled WGS sequence"/>
</dbReference>
<dbReference type="RefSeq" id="WP_165929226.1">
    <property type="nucleotide sequence ID" value="NZ_SMGR01000003.1"/>
</dbReference>
<evidence type="ECO:0000313" key="2">
    <source>
        <dbReference type="Proteomes" id="UP000295673"/>
    </source>
</evidence>
<dbReference type="InterPro" id="IPR011227">
    <property type="entry name" value="UCP029730"/>
</dbReference>
<accession>A0A4R1N4E2</accession>
<dbReference type="AlphaFoldDB" id="A0A4R1N4E2"/>
<organism evidence="1 2">
    <name type="scientific">Shimia isoporae</name>
    <dbReference type="NCBI Taxonomy" id="647720"/>
    <lineage>
        <taxon>Bacteria</taxon>
        <taxon>Pseudomonadati</taxon>
        <taxon>Pseudomonadota</taxon>
        <taxon>Alphaproteobacteria</taxon>
        <taxon>Rhodobacterales</taxon>
        <taxon>Roseobacteraceae</taxon>
    </lineage>
</organism>
<proteinExistence type="predicted"/>
<dbReference type="GO" id="GO:0016787">
    <property type="term" value="F:hydrolase activity"/>
    <property type="evidence" value="ECO:0007669"/>
    <property type="project" value="UniProtKB-KW"/>
</dbReference>
<protein>
    <submittedName>
        <fullName evidence="1">Putative N-formylglutamate amidohydrolase</fullName>
    </submittedName>
</protein>
<dbReference type="Pfam" id="PF05013">
    <property type="entry name" value="FGase"/>
    <property type="match status" value="1"/>
</dbReference>
<gene>
    <name evidence="1" type="ORF">BXY66_3218</name>
</gene>
<reference evidence="1 2" key="1">
    <citation type="submission" date="2019-03" db="EMBL/GenBank/DDBJ databases">
        <title>Genomic Encyclopedia of Archaeal and Bacterial Type Strains, Phase II (KMG-II): from individual species to whole genera.</title>
        <authorList>
            <person name="Goeker M."/>
        </authorList>
    </citation>
    <scope>NUCLEOTIDE SEQUENCE [LARGE SCALE GENOMIC DNA]</scope>
    <source>
        <strain evidence="1 2">DSM 26433</strain>
    </source>
</reference>
<dbReference type="SUPFAM" id="SSF53187">
    <property type="entry name" value="Zn-dependent exopeptidases"/>
    <property type="match status" value="1"/>
</dbReference>